<dbReference type="RefSeq" id="WP_119957859.1">
    <property type="nucleotide sequence ID" value="NZ_WCTL01000012.1"/>
</dbReference>
<organism evidence="2 3">
    <name type="scientific">Bacteroides uniformis</name>
    <dbReference type="NCBI Taxonomy" id="820"/>
    <lineage>
        <taxon>Bacteria</taxon>
        <taxon>Pseudomonadati</taxon>
        <taxon>Bacteroidota</taxon>
        <taxon>Bacteroidia</taxon>
        <taxon>Bacteroidales</taxon>
        <taxon>Bacteroidaceae</taxon>
        <taxon>Bacteroides</taxon>
    </lineage>
</organism>
<name>A0A7J5HXY8_BACUN</name>
<keyword evidence="1" id="KW-0812">Transmembrane</keyword>
<dbReference type="Proteomes" id="UP000462376">
    <property type="component" value="Unassembled WGS sequence"/>
</dbReference>
<evidence type="ECO:0000313" key="2">
    <source>
        <dbReference type="EMBL" id="KAB4234830.1"/>
    </source>
</evidence>
<evidence type="ECO:0000256" key="1">
    <source>
        <dbReference type="SAM" id="Phobius"/>
    </source>
</evidence>
<reference evidence="2 3" key="1">
    <citation type="journal article" date="2019" name="Nat. Med.">
        <title>A library of human gut bacterial isolates paired with longitudinal multiomics data enables mechanistic microbiome research.</title>
        <authorList>
            <person name="Poyet M."/>
            <person name="Groussin M."/>
            <person name="Gibbons S.M."/>
            <person name="Avila-Pacheco J."/>
            <person name="Jiang X."/>
            <person name="Kearney S.M."/>
            <person name="Perrotta A.R."/>
            <person name="Berdy B."/>
            <person name="Zhao S."/>
            <person name="Lieberman T.D."/>
            <person name="Swanson P.K."/>
            <person name="Smith M."/>
            <person name="Roesemann S."/>
            <person name="Alexander J.E."/>
            <person name="Rich S.A."/>
            <person name="Livny J."/>
            <person name="Vlamakis H."/>
            <person name="Clish C."/>
            <person name="Bullock K."/>
            <person name="Deik A."/>
            <person name="Scott J."/>
            <person name="Pierce K.A."/>
            <person name="Xavier R.J."/>
            <person name="Alm E.J."/>
        </authorList>
    </citation>
    <scope>NUCLEOTIDE SEQUENCE [LARGE SCALE GENOMIC DNA]</scope>
    <source>
        <strain evidence="2 3">BIOML-A5</strain>
    </source>
</reference>
<evidence type="ECO:0000313" key="3">
    <source>
        <dbReference type="Proteomes" id="UP000462376"/>
    </source>
</evidence>
<accession>A0A7J5HXY8</accession>
<proteinExistence type="predicted"/>
<protein>
    <submittedName>
        <fullName evidence="2">Uncharacterized protein</fullName>
    </submittedName>
</protein>
<comment type="caution">
    <text evidence="2">The sequence shown here is derived from an EMBL/GenBank/DDBJ whole genome shotgun (WGS) entry which is preliminary data.</text>
</comment>
<dbReference type="AlphaFoldDB" id="A0A7J5HXY8"/>
<sequence length="166" mass="19124">MGTFCIIFLSQLTDWLSIVVDLLTGGAVACILAYIVPKKLNDDRSLKDFFIQELQCIKNEYNDFCRDICLSKYDARTIKEVFKQLSLKLDDIQNVANRNLQVDINIMDELNQTKIHVTGCTEINDQYSEPNIVFNLETRNRIWQLQDVFNRNIISAIATVNKAKAK</sequence>
<keyword evidence="1" id="KW-1133">Transmembrane helix</keyword>
<keyword evidence="1" id="KW-0472">Membrane</keyword>
<dbReference type="EMBL" id="WCTL01000012">
    <property type="protein sequence ID" value="KAB4234830.1"/>
    <property type="molecule type" value="Genomic_DNA"/>
</dbReference>
<gene>
    <name evidence="2" type="ORF">GAP47_13895</name>
</gene>
<feature type="transmembrane region" description="Helical" evidence="1">
    <location>
        <begin position="15"/>
        <end position="36"/>
    </location>
</feature>